<dbReference type="EMBL" id="CADCUV010000046">
    <property type="protein sequence ID" value="CAA9398570.1"/>
    <property type="molecule type" value="Genomic_DNA"/>
</dbReference>
<dbReference type="InterPro" id="IPR009057">
    <property type="entry name" value="Homeodomain-like_sf"/>
</dbReference>
<feature type="domain" description="HTH tetR-type" evidence="3">
    <location>
        <begin position="9"/>
        <end position="69"/>
    </location>
</feature>
<evidence type="ECO:0000256" key="1">
    <source>
        <dbReference type="ARBA" id="ARBA00023125"/>
    </source>
</evidence>
<accession>A0A6J4NZT3</accession>
<proteinExistence type="predicted"/>
<dbReference type="PANTHER" id="PTHR30055:SF226">
    <property type="entry name" value="HTH-TYPE TRANSCRIPTIONAL REGULATOR PKSA"/>
    <property type="match status" value="1"/>
</dbReference>
<dbReference type="PANTHER" id="PTHR30055">
    <property type="entry name" value="HTH-TYPE TRANSCRIPTIONAL REGULATOR RUTR"/>
    <property type="match status" value="1"/>
</dbReference>
<gene>
    <name evidence="4" type="ORF">AVDCRST_MAG22-1259</name>
</gene>
<name>A0A6J4NZT3_9ACTN</name>
<evidence type="ECO:0000259" key="3">
    <source>
        <dbReference type="PROSITE" id="PS50977"/>
    </source>
</evidence>
<dbReference type="SUPFAM" id="SSF46689">
    <property type="entry name" value="Homeodomain-like"/>
    <property type="match status" value="1"/>
</dbReference>
<dbReference type="GO" id="GO:0000976">
    <property type="term" value="F:transcription cis-regulatory region binding"/>
    <property type="evidence" value="ECO:0007669"/>
    <property type="project" value="TreeGrafter"/>
</dbReference>
<dbReference type="PROSITE" id="PS50977">
    <property type="entry name" value="HTH_TETR_2"/>
    <property type="match status" value="1"/>
</dbReference>
<keyword evidence="1 2" id="KW-0238">DNA-binding</keyword>
<dbReference type="Pfam" id="PF00440">
    <property type="entry name" value="TetR_N"/>
    <property type="match status" value="1"/>
</dbReference>
<dbReference type="Gene3D" id="1.10.357.10">
    <property type="entry name" value="Tetracycline Repressor, domain 2"/>
    <property type="match status" value="1"/>
</dbReference>
<dbReference type="InterPro" id="IPR050109">
    <property type="entry name" value="HTH-type_TetR-like_transc_reg"/>
</dbReference>
<dbReference type="AlphaFoldDB" id="A0A6J4NZT3"/>
<sequence length="188" mass="21290">MGARAEAAAETGRRILEAVIGLHEERYYDQVSLEDIAERAGVTVQTVLRRFGSKERLIEAASEEVRGWVSSQRSEAPVGDVAGAVGNLVDHYEEWGEGVLRLLAQEERVPAFRKATDAGRALHREWVERTFAPFLAEREWEDRERLRAQLVAICDVYVWKILSRDLGLGREQTELALRGMIFALKGER</sequence>
<dbReference type="InterPro" id="IPR001647">
    <property type="entry name" value="HTH_TetR"/>
</dbReference>
<evidence type="ECO:0000313" key="4">
    <source>
        <dbReference type="EMBL" id="CAA9398570.1"/>
    </source>
</evidence>
<dbReference type="GO" id="GO:0003700">
    <property type="term" value="F:DNA-binding transcription factor activity"/>
    <property type="evidence" value="ECO:0007669"/>
    <property type="project" value="TreeGrafter"/>
</dbReference>
<organism evidence="4">
    <name type="scientific">uncultured Rubrobacteraceae bacterium</name>
    <dbReference type="NCBI Taxonomy" id="349277"/>
    <lineage>
        <taxon>Bacteria</taxon>
        <taxon>Bacillati</taxon>
        <taxon>Actinomycetota</taxon>
        <taxon>Rubrobacteria</taxon>
        <taxon>Rubrobacterales</taxon>
        <taxon>Rubrobacteraceae</taxon>
        <taxon>environmental samples</taxon>
    </lineage>
</organism>
<reference evidence="4" key="1">
    <citation type="submission" date="2020-02" db="EMBL/GenBank/DDBJ databases">
        <authorList>
            <person name="Meier V. D."/>
        </authorList>
    </citation>
    <scope>NUCLEOTIDE SEQUENCE</scope>
    <source>
        <strain evidence="4">AVDCRST_MAG22</strain>
    </source>
</reference>
<protein>
    <recommendedName>
        <fullName evidence="3">HTH tetR-type domain-containing protein</fullName>
    </recommendedName>
</protein>
<evidence type="ECO:0000256" key="2">
    <source>
        <dbReference type="PROSITE-ProRule" id="PRU00335"/>
    </source>
</evidence>
<feature type="DNA-binding region" description="H-T-H motif" evidence="2">
    <location>
        <begin position="32"/>
        <end position="51"/>
    </location>
</feature>